<evidence type="ECO:0000313" key="5">
    <source>
        <dbReference type="EMBL" id="RDH44082.1"/>
    </source>
</evidence>
<comment type="caution">
    <text evidence="7">The sequence shown here is derived from an EMBL/GenBank/DDBJ whole genome shotgun (WGS) entry which is preliminary data.</text>
</comment>
<dbReference type="RefSeq" id="WP_094785562.1">
    <property type="nucleotide sequence ID" value="NZ_NDXW01000001.1"/>
</dbReference>
<sequence length="339" mass="38397">MNNSVISIDLAKNSFQICALNSHHKVIFNKKVTRKKLISELQQLSPAPIIMEACYSANPWGRKLQELGFDVKLIPPYQVKPFLVGNKNDHNDAVAIAEASLRPKARFVPVKTLEQQDVQSLQRIRERLVKSRIALINQLRGLLSEYGIVVEKLPQKLKTKIPLILEDDSLSLTTIARQFIQSLFQEWNFLDDRIKETEESSDNFVKNNDDYQRLMNIPGIGPVTATALIASIGDPHHFKNGRHMAAWIGLTPSQYASGDTNKLGGITKRGNRTLRRLLIHGARSLMNWSHKKNDKLSHWINALCQRMHACKAIVAIANKLARIAWAVLAKREYYNPTIA</sequence>
<evidence type="ECO:0000313" key="6">
    <source>
        <dbReference type="EMBL" id="RDH44538.1"/>
    </source>
</evidence>
<reference evidence="7 11" key="1">
    <citation type="submission" date="2017-04" db="EMBL/GenBank/DDBJ databases">
        <title>Draft genome sequence of Zooshikella ganghwensis VG4 isolated from Red Sea sediments.</title>
        <authorList>
            <person name="Rehman Z."/>
            <person name="Alam I."/>
            <person name="Kamau A."/>
            <person name="Bajic V."/>
            <person name="Leiknes T."/>
        </authorList>
    </citation>
    <scope>NUCLEOTIDE SEQUENCE [LARGE SCALE GENOMIC DNA]</scope>
    <source>
        <strain evidence="7 11">VG4</strain>
    </source>
</reference>
<dbReference type="EMBL" id="NDXW01000001">
    <property type="protein sequence ID" value="RDH44538.1"/>
    <property type="molecule type" value="Genomic_DNA"/>
</dbReference>
<dbReference type="PANTHER" id="PTHR33055:SF3">
    <property type="entry name" value="PUTATIVE TRANSPOSASE FOR IS117-RELATED"/>
    <property type="match status" value="1"/>
</dbReference>
<dbReference type="Pfam" id="PF01548">
    <property type="entry name" value="DEDD_Tnp_IS110"/>
    <property type="match status" value="1"/>
</dbReference>
<evidence type="ECO:0000313" key="7">
    <source>
        <dbReference type="EMBL" id="RDH44542.1"/>
    </source>
</evidence>
<dbReference type="AlphaFoldDB" id="A0A4P9VR23"/>
<dbReference type="PANTHER" id="PTHR33055">
    <property type="entry name" value="TRANSPOSASE FOR INSERTION SEQUENCE ELEMENT IS1111A"/>
    <property type="match status" value="1"/>
</dbReference>
<dbReference type="Proteomes" id="UP000257039">
    <property type="component" value="Unassembled WGS sequence"/>
</dbReference>
<evidence type="ECO:0000313" key="8">
    <source>
        <dbReference type="EMBL" id="RDH44940.1"/>
    </source>
</evidence>
<evidence type="ECO:0000313" key="11">
    <source>
        <dbReference type="Proteomes" id="UP000257039"/>
    </source>
</evidence>
<dbReference type="GO" id="GO:0006313">
    <property type="term" value="P:DNA transposition"/>
    <property type="evidence" value="ECO:0007669"/>
    <property type="project" value="InterPro"/>
</dbReference>
<dbReference type="EMBL" id="NDXW01000001">
    <property type="protein sequence ID" value="RDH44542.1"/>
    <property type="molecule type" value="Genomic_DNA"/>
</dbReference>
<evidence type="ECO:0000259" key="1">
    <source>
        <dbReference type="Pfam" id="PF01548"/>
    </source>
</evidence>
<dbReference type="NCBIfam" id="NF033542">
    <property type="entry name" value="transpos_IS110"/>
    <property type="match status" value="1"/>
</dbReference>
<proteinExistence type="predicted"/>
<protein>
    <submittedName>
        <fullName evidence="7">IS110 family transposase</fullName>
    </submittedName>
</protein>
<evidence type="ECO:0000259" key="2">
    <source>
        <dbReference type="Pfam" id="PF02371"/>
    </source>
</evidence>
<dbReference type="EMBL" id="NDXW01000001">
    <property type="protein sequence ID" value="RDH41988.1"/>
    <property type="molecule type" value="Genomic_DNA"/>
</dbReference>
<evidence type="ECO:0000313" key="3">
    <source>
        <dbReference type="EMBL" id="RDH41988.1"/>
    </source>
</evidence>
<keyword evidence="11" id="KW-1185">Reference proteome</keyword>
<dbReference type="EMBL" id="NDXW01000001">
    <property type="protein sequence ID" value="RDH44082.1"/>
    <property type="molecule type" value="Genomic_DNA"/>
</dbReference>
<evidence type="ECO:0000313" key="9">
    <source>
        <dbReference type="EMBL" id="RDH45169.1"/>
    </source>
</evidence>
<dbReference type="EMBL" id="NDXW01000001">
    <property type="protein sequence ID" value="RDH45169.1"/>
    <property type="molecule type" value="Genomic_DNA"/>
</dbReference>
<dbReference type="Pfam" id="PF02371">
    <property type="entry name" value="Transposase_20"/>
    <property type="match status" value="1"/>
</dbReference>
<dbReference type="InterPro" id="IPR003346">
    <property type="entry name" value="Transposase_20"/>
</dbReference>
<dbReference type="EMBL" id="NDXW01000001">
    <property type="protein sequence ID" value="RDH46364.1"/>
    <property type="molecule type" value="Genomic_DNA"/>
</dbReference>
<dbReference type="EMBL" id="NDXW01000001">
    <property type="protein sequence ID" value="RDH44940.1"/>
    <property type="molecule type" value="Genomic_DNA"/>
</dbReference>
<dbReference type="InterPro" id="IPR002525">
    <property type="entry name" value="Transp_IS110-like_N"/>
</dbReference>
<dbReference type="InterPro" id="IPR047650">
    <property type="entry name" value="Transpos_IS110"/>
</dbReference>
<evidence type="ECO:0000313" key="10">
    <source>
        <dbReference type="EMBL" id="RDH46364.1"/>
    </source>
</evidence>
<dbReference type="GO" id="GO:0003677">
    <property type="term" value="F:DNA binding"/>
    <property type="evidence" value="ECO:0007669"/>
    <property type="project" value="InterPro"/>
</dbReference>
<dbReference type="GO" id="GO:0004803">
    <property type="term" value="F:transposase activity"/>
    <property type="evidence" value="ECO:0007669"/>
    <property type="project" value="InterPro"/>
</dbReference>
<dbReference type="EMBL" id="NDXW01000001">
    <property type="protein sequence ID" value="RDH43556.1"/>
    <property type="molecule type" value="Genomic_DNA"/>
</dbReference>
<feature type="domain" description="Transposase IS116/IS110/IS902 C-terminal" evidence="2">
    <location>
        <begin position="212"/>
        <end position="289"/>
    </location>
</feature>
<name>A0A4P9VR23_9GAMM</name>
<feature type="domain" description="Transposase IS110-like N-terminal" evidence="1">
    <location>
        <begin position="7"/>
        <end position="146"/>
    </location>
</feature>
<gene>
    <name evidence="3" type="ORF">B9G39_00185</name>
    <name evidence="4" type="ORF">B9G39_08930</name>
    <name evidence="5" type="ORF">B9G39_11830</name>
    <name evidence="6" type="ORF">B9G39_14465</name>
    <name evidence="7" type="ORF">B9G39_14485</name>
    <name evidence="8" type="ORF">B9G39_16700</name>
    <name evidence="9" type="ORF">B9G39_17940</name>
    <name evidence="10" type="ORF">B9G39_24535</name>
</gene>
<evidence type="ECO:0000313" key="4">
    <source>
        <dbReference type="EMBL" id="RDH43556.1"/>
    </source>
</evidence>
<organism evidence="7 11">
    <name type="scientific">Zooshikella ganghwensis</name>
    <dbReference type="NCBI Taxonomy" id="202772"/>
    <lineage>
        <taxon>Bacteria</taxon>
        <taxon>Pseudomonadati</taxon>
        <taxon>Pseudomonadota</taxon>
        <taxon>Gammaproteobacteria</taxon>
        <taxon>Oceanospirillales</taxon>
        <taxon>Zooshikellaceae</taxon>
        <taxon>Zooshikella</taxon>
    </lineage>
</organism>
<accession>A0A4P9VR23</accession>